<gene>
    <name evidence="1" type="ORF">ERHA53_28010</name>
</gene>
<dbReference type="EMBL" id="AP024329">
    <property type="protein sequence ID" value="BCQ35458.1"/>
    <property type="molecule type" value="Genomic_DNA"/>
</dbReference>
<dbReference type="RefSeq" id="WP_212812900.1">
    <property type="nucleotide sequence ID" value="NZ_AP024329.1"/>
</dbReference>
<evidence type="ECO:0000313" key="1">
    <source>
        <dbReference type="EMBL" id="BCQ35458.1"/>
    </source>
</evidence>
<dbReference type="GO" id="GO:0016740">
    <property type="term" value="F:transferase activity"/>
    <property type="evidence" value="ECO:0007669"/>
    <property type="project" value="UniProtKB-KW"/>
</dbReference>
<dbReference type="PANTHER" id="PTHR48228">
    <property type="entry name" value="SUCCINYL-COA--D-CITRAMALATE COA-TRANSFERASE"/>
    <property type="match status" value="1"/>
</dbReference>
<dbReference type="SUPFAM" id="SSF89796">
    <property type="entry name" value="CoA-transferase family III (CaiB/BaiF)"/>
    <property type="match status" value="2"/>
</dbReference>
<name>A0ABN6DKZ9_ERWRD</name>
<dbReference type="InterPro" id="IPR050509">
    <property type="entry name" value="CoA-transferase_III"/>
</dbReference>
<sequence length="466" mass="50749">MDNRLNDALWQQLWHGLRNNSSPLPSLTIRGDRALVSAYPVSELAATSIGLAAQAAASLTGNPSSLEVDGMLASRWFQHALRPVNRQMPPLWDPFAGDYATENGWIRLHTNAPHHRAAMEKVLGKHAERQTLAAAVAQWTGSDLEQAVVDAGGCAAALRSFSEWQQHAQGQSVSREALIEQTLQACGPAPTWRLLPARPLLGVRVLDLTRIIAGPVATRFLAGLGAEVLRIDPPGWQEPSLEEEISLGKRCARLGLKSSEERQQFEKLLSQSDVLVHGYRADALSNLGYDTETLQRIRPGLVDVSLNAWGWTGPWRNRRGFDSLVQMACGIAERGRLWQGSDAPVPLPVQALDHATGYMMAAAVLEGLRQRLLHNTGFTARLSLARTACLLTDAPYPQDAQPAGLGPRQVQDDDAEAVISQWGVAYRLRSPFWLPGMPLNWSKTPSPFGSAAAEWASTGQACLTPT</sequence>
<dbReference type="Gene3D" id="3.40.50.10540">
    <property type="entry name" value="Crotonobetainyl-coa:carnitine coa-transferase, domain 1"/>
    <property type="match status" value="1"/>
</dbReference>
<keyword evidence="2" id="KW-1185">Reference proteome</keyword>
<accession>A0ABN6DKZ9</accession>
<dbReference type="InterPro" id="IPR023606">
    <property type="entry name" value="CoA-Trfase_III_dom_1_sf"/>
</dbReference>
<reference evidence="1 2" key="1">
    <citation type="submission" date="2021-01" db="EMBL/GenBank/DDBJ databases">
        <title>Complete genome sequence of Erwinia rhapontici MAFF 311153.</title>
        <authorList>
            <person name="Morohoshi T."/>
            <person name="Someya N."/>
        </authorList>
    </citation>
    <scope>NUCLEOTIDE SEQUENCE [LARGE SCALE GENOMIC DNA]</scope>
    <source>
        <strain evidence="1 2">MAFF 311153</strain>
    </source>
</reference>
<dbReference type="InterPro" id="IPR003673">
    <property type="entry name" value="CoA-Trfase_fam_III"/>
</dbReference>
<dbReference type="Proteomes" id="UP000677515">
    <property type="component" value="Chromosome"/>
</dbReference>
<protein>
    <submittedName>
        <fullName evidence="1">Coa transferase caib/baif family protein</fullName>
    </submittedName>
</protein>
<dbReference type="PANTHER" id="PTHR48228:SF4">
    <property type="entry name" value="BLR3030 PROTEIN"/>
    <property type="match status" value="1"/>
</dbReference>
<dbReference type="Pfam" id="PF02515">
    <property type="entry name" value="CoA_transf_3"/>
    <property type="match status" value="1"/>
</dbReference>
<evidence type="ECO:0000313" key="2">
    <source>
        <dbReference type="Proteomes" id="UP000677515"/>
    </source>
</evidence>
<keyword evidence="1" id="KW-0808">Transferase</keyword>
<proteinExistence type="predicted"/>
<organism evidence="1 2">
    <name type="scientific">Erwinia rhapontici</name>
    <name type="common">Pectobacterium rhapontici</name>
    <dbReference type="NCBI Taxonomy" id="55212"/>
    <lineage>
        <taxon>Bacteria</taxon>
        <taxon>Pseudomonadati</taxon>
        <taxon>Pseudomonadota</taxon>
        <taxon>Gammaproteobacteria</taxon>
        <taxon>Enterobacterales</taxon>
        <taxon>Erwiniaceae</taxon>
        <taxon>Erwinia</taxon>
    </lineage>
</organism>